<keyword evidence="3" id="KW-1185">Reference proteome</keyword>
<comment type="caution">
    <text evidence="2">The sequence shown here is derived from an EMBL/GenBank/DDBJ whole genome shotgun (WGS) entry which is preliminary data.</text>
</comment>
<evidence type="ECO:0000313" key="3">
    <source>
        <dbReference type="Proteomes" id="UP000187526"/>
    </source>
</evidence>
<dbReference type="Gene3D" id="2.40.160.10">
    <property type="entry name" value="Porin"/>
    <property type="match status" value="1"/>
</dbReference>
<dbReference type="GO" id="GO:0015288">
    <property type="term" value="F:porin activity"/>
    <property type="evidence" value="ECO:0007669"/>
    <property type="project" value="InterPro"/>
</dbReference>
<organism evidence="2 3">
    <name type="scientific">Azonexus hydrophilus</name>
    <dbReference type="NCBI Taxonomy" id="418702"/>
    <lineage>
        <taxon>Bacteria</taxon>
        <taxon>Pseudomonadati</taxon>
        <taxon>Pseudomonadota</taxon>
        <taxon>Betaproteobacteria</taxon>
        <taxon>Rhodocyclales</taxon>
        <taxon>Azonexaceae</taxon>
        <taxon>Azonexus</taxon>
    </lineage>
</organism>
<name>A0A1R1I042_9RHOO</name>
<gene>
    <name evidence="2" type="ORF">BJN45_15710</name>
</gene>
<proteinExistence type="predicted"/>
<dbReference type="InterPro" id="IPR033900">
    <property type="entry name" value="Gram_neg_porin_domain"/>
</dbReference>
<protein>
    <recommendedName>
        <fullName evidence="1">Porin domain-containing protein</fullName>
    </recommendedName>
</protein>
<dbReference type="STRING" id="418702.BJN45_15710"/>
<dbReference type="GO" id="GO:0016020">
    <property type="term" value="C:membrane"/>
    <property type="evidence" value="ECO:0007669"/>
    <property type="project" value="InterPro"/>
</dbReference>
<feature type="domain" description="Porin" evidence="1">
    <location>
        <begin position="4"/>
        <end position="367"/>
    </location>
</feature>
<dbReference type="Pfam" id="PF13609">
    <property type="entry name" value="Porin_4"/>
    <property type="match status" value="1"/>
</dbReference>
<reference evidence="2 3" key="1">
    <citation type="submission" date="2016-10" db="EMBL/GenBank/DDBJ databases">
        <title>Alkaliphiles isolated from bioreactors.</title>
        <authorList>
            <person name="Salah Z."/>
            <person name="Rout S.P."/>
            <person name="Humphreys P.N."/>
        </authorList>
    </citation>
    <scope>NUCLEOTIDE SEQUENCE [LARGE SCALE GENOMIC DNA]</scope>
    <source>
        <strain evidence="2 3">ZS02</strain>
    </source>
</reference>
<dbReference type="InterPro" id="IPR023614">
    <property type="entry name" value="Porin_dom_sf"/>
</dbReference>
<evidence type="ECO:0000313" key="2">
    <source>
        <dbReference type="EMBL" id="OMG52097.1"/>
    </source>
</evidence>
<dbReference type="EMBL" id="MTHD01000006">
    <property type="protein sequence ID" value="OMG52097.1"/>
    <property type="molecule type" value="Genomic_DNA"/>
</dbReference>
<sequence>MAITLAAMPLAHAESQAGGNPWPALQIKGFGTVGIARSDDADAEFVRDLSQPDGLGKHWSGKVDSMLGLQANLTLNARTAAVIQGIARYRYDGSWRPELNWAFLRHDLTPDFTVRLGRMGTEFYMQADSRMVGYANLAVRPSADYFGPIVVSFFDGIDASMTTDTGAGLLRGKVFAGWAGEKTPFVKPYTWDLRGSRMFGGHLDYINGPWQFRIGRSQIRFKHQQPLNEAARQAGFPIDILAAAPELSIVGRHGTYDSLGFAYDEGRLQVQGQISHIRYDTSAYEDTTSGYLIAAYRIGQTTPYLGYSRTRSSSARLSTPMPPLIAAGIRDFIDQTHADQATVSLGARWDFMQNMALKAQLDMIRGERDSRFPMRNANRDWDGRMNLFSLALDFIF</sequence>
<evidence type="ECO:0000259" key="1">
    <source>
        <dbReference type="Pfam" id="PF13609"/>
    </source>
</evidence>
<dbReference type="SUPFAM" id="SSF56935">
    <property type="entry name" value="Porins"/>
    <property type="match status" value="1"/>
</dbReference>
<dbReference type="AlphaFoldDB" id="A0A1R1I042"/>
<dbReference type="Proteomes" id="UP000187526">
    <property type="component" value="Unassembled WGS sequence"/>
</dbReference>
<accession>A0A1R1I042</accession>